<dbReference type="Proteomes" id="UP000320225">
    <property type="component" value="Unassembled WGS sequence"/>
</dbReference>
<protein>
    <submittedName>
        <fullName evidence="1">Uncharacterized protein</fullName>
    </submittedName>
</protein>
<comment type="caution">
    <text evidence="1">The sequence shown here is derived from an EMBL/GenBank/DDBJ whole genome shotgun (WGS) entry which is preliminary data.</text>
</comment>
<evidence type="ECO:0000313" key="1">
    <source>
        <dbReference type="EMBL" id="TSE27220.1"/>
    </source>
</evidence>
<dbReference type="AlphaFoldDB" id="A0A554WUF8"/>
<sequence>MAPGRQPPALVPTLTDIVAPGVTPADRAACGTSDPPASAPLDEALVDELVDRVMARLQPLLQERLQAVWAEWVGRRLAEEVPVLVNDLADVVRAEVVRTLGATRSGRAHGPD</sequence>
<name>A0A554WUF8_9BURK</name>
<proteinExistence type="predicted"/>
<dbReference type="EMBL" id="VJND01000001">
    <property type="protein sequence ID" value="TSE27220.1"/>
    <property type="molecule type" value="Genomic_DNA"/>
</dbReference>
<organism evidence="1 2">
    <name type="scientific">Tepidimonas sediminis</name>
    <dbReference type="NCBI Taxonomy" id="2588941"/>
    <lineage>
        <taxon>Bacteria</taxon>
        <taxon>Pseudomonadati</taxon>
        <taxon>Pseudomonadota</taxon>
        <taxon>Betaproteobacteria</taxon>
        <taxon>Burkholderiales</taxon>
        <taxon>Tepidimonas</taxon>
    </lineage>
</organism>
<evidence type="ECO:0000313" key="2">
    <source>
        <dbReference type="Proteomes" id="UP000320225"/>
    </source>
</evidence>
<gene>
    <name evidence="1" type="ORF">Tsedi_00050</name>
</gene>
<dbReference type="RefSeq" id="WP_143892437.1">
    <property type="nucleotide sequence ID" value="NZ_VJND01000001.1"/>
</dbReference>
<reference evidence="1 2" key="1">
    <citation type="submission" date="2019-07" db="EMBL/GenBank/DDBJ databases">
        <title>Tepidimonas sediminis YIM 72259 draft genome.</title>
        <authorList>
            <person name="Da Costa M.S."/>
            <person name="Froufe H.J.C."/>
            <person name="Egas C."/>
            <person name="Albuquerque L."/>
        </authorList>
    </citation>
    <scope>NUCLEOTIDE SEQUENCE [LARGE SCALE GENOMIC DNA]</scope>
    <source>
        <strain evidence="1 2">YIM 72259</strain>
    </source>
</reference>
<accession>A0A554WUF8</accession>
<keyword evidence="2" id="KW-1185">Reference proteome</keyword>